<comment type="caution">
    <text evidence="2">The sequence shown here is derived from an EMBL/GenBank/DDBJ whole genome shotgun (WGS) entry which is preliminary data.</text>
</comment>
<accession>A0A432XG42</accession>
<proteinExistence type="predicted"/>
<keyword evidence="3" id="KW-1185">Reference proteome</keyword>
<gene>
    <name evidence="2" type="ORF">CWE21_07545</name>
</gene>
<dbReference type="PROSITE" id="PS51257">
    <property type="entry name" value="PROKAR_LIPOPROTEIN"/>
    <property type="match status" value="1"/>
</dbReference>
<evidence type="ECO:0008006" key="4">
    <source>
        <dbReference type="Google" id="ProtNLM"/>
    </source>
</evidence>
<keyword evidence="1" id="KW-0732">Signal</keyword>
<dbReference type="OrthoDB" id="6238202at2"/>
<dbReference type="EMBL" id="PIPT01000005">
    <property type="protein sequence ID" value="RUO47691.1"/>
    <property type="molecule type" value="Genomic_DNA"/>
</dbReference>
<sequence>MKLFKLTALALLLSLSACAEAVPEQTLSERVAEQLTEKADQRYDATFSYDAFELNTLTAELVATEVGVATRVPELDAGLNQLLWAEQVRLMGDWLTQQQDQLRFDSASIRNAQLTIAYFAEGQSNLHTLVDKVKSQLPVQRASEQVLWQVDRVELEDVVVNLFDRGRPLVSVKLQRLELPPLHSAQTTQEWVNAVLGPLLEQLIQQALRGDTDTMTIDMQGLTRFFWRELGAGIG</sequence>
<dbReference type="Proteomes" id="UP000286678">
    <property type="component" value="Unassembled WGS sequence"/>
</dbReference>
<feature type="chain" id="PRO_5019191144" description="Lipoprotein" evidence="1">
    <location>
        <begin position="22"/>
        <end position="235"/>
    </location>
</feature>
<evidence type="ECO:0000256" key="1">
    <source>
        <dbReference type="SAM" id="SignalP"/>
    </source>
</evidence>
<reference evidence="3" key="1">
    <citation type="journal article" date="2018" name="Front. Microbiol.">
        <title>Genome-Based Analysis Reveals the Taxonomy and Diversity of the Family Idiomarinaceae.</title>
        <authorList>
            <person name="Liu Y."/>
            <person name="Lai Q."/>
            <person name="Shao Z."/>
        </authorList>
    </citation>
    <scope>NUCLEOTIDE SEQUENCE [LARGE SCALE GENOMIC DNA]</scope>
    <source>
        <strain evidence="3">SW15</strain>
    </source>
</reference>
<organism evidence="2 3">
    <name type="scientific">Pseudidiomarina aquimaris</name>
    <dbReference type="NCBI Taxonomy" id="641841"/>
    <lineage>
        <taxon>Bacteria</taxon>
        <taxon>Pseudomonadati</taxon>
        <taxon>Pseudomonadota</taxon>
        <taxon>Gammaproteobacteria</taxon>
        <taxon>Alteromonadales</taxon>
        <taxon>Idiomarinaceae</taxon>
        <taxon>Pseudidiomarina</taxon>
    </lineage>
</organism>
<dbReference type="AlphaFoldDB" id="A0A432XG42"/>
<dbReference type="RefSeq" id="WP_126833839.1">
    <property type="nucleotide sequence ID" value="NZ_PIPT01000005.1"/>
</dbReference>
<evidence type="ECO:0000313" key="2">
    <source>
        <dbReference type="EMBL" id="RUO47691.1"/>
    </source>
</evidence>
<protein>
    <recommendedName>
        <fullName evidence="4">Lipoprotein</fullName>
    </recommendedName>
</protein>
<feature type="signal peptide" evidence="1">
    <location>
        <begin position="1"/>
        <end position="21"/>
    </location>
</feature>
<name>A0A432XG42_9GAMM</name>
<evidence type="ECO:0000313" key="3">
    <source>
        <dbReference type="Proteomes" id="UP000286678"/>
    </source>
</evidence>